<evidence type="ECO:0000259" key="2">
    <source>
        <dbReference type="Pfam" id="PF16220"/>
    </source>
</evidence>
<evidence type="ECO:0000259" key="1">
    <source>
        <dbReference type="Pfam" id="PF04773"/>
    </source>
</evidence>
<comment type="caution">
    <text evidence="3">The sequence shown here is derived from an EMBL/GenBank/DDBJ whole genome shotgun (WGS) entry which is preliminary data.</text>
</comment>
<gene>
    <name evidence="3" type="ORF">N5D93_22475</name>
</gene>
<organism evidence="3 4">
    <name type="scientific">Achromobacter spanius</name>
    <dbReference type="NCBI Taxonomy" id="217203"/>
    <lineage>
        <taxon>Bacteria</taxon>
        <taxon>Pseudomonadati</taxon>
        <taxon>Pseudomonadota</taxon>
        <taxon>Betaproteobacteria</taxon>
        <taxon>Burkholderiales</taxon>
        <taxon>Alcaligenaceae</taxon>
        <taxon>Achromobacter</taxon>
    </lineage>
</organism>
<dbReference type="InterPro" id="IPR006860">
    <property type="entry name" value="FecR"/>
</dbReference>
<dbReference type="InterPro" id="IPR012373">
    <property type="entry name" value="Ferrdict_sens_TM"/>
</dbReference>
<dbReference type="EMBL" id="JAOCDZ010000017">
    <property type="protein sequence ID" value="MDH0738603.1"/>
    <property type="molecule type" value="Genomic_DNA"/>
</dbReference>
<feature type="domain" description="FecR N-terminal" evidence="2">
    <location>
        <begin position="28"/>
        <end position="68"/>
    </location>
</feature>
<dbReference type="Gene3D" id="2.60.120.1440">
    <property type="match status" value="1"/>
</dbReference>
<dbReference type="Pfam" id="PF04773">
    <property type="entry name" value="FecR"/>
    <property type="match status" value="1"/>
</dbReference>
<dbReference type="Proteomes" id="UP001161094">
    <property type="component" value="Unassembled WGS sequence"/>
</dbReference>
<sequence length="343" mass="37436">MNSASPDSPKLLRPHAPEAGRIDPRIVRQAADWWARLREGASDDDRLRFEHWRQAQPAHELAWMRLVALTRDVDLGVAEAGHDVAARTLRQAPLIQSRRNAIRWMVSATALGLGAWAVSERGAIVRLAADLRTGTGERRALTLPDGTRLELNTASAVDLRYTVSQREVVLLEGEILVTTAQAPQGRPFTVRTRGGILTPVGTRFLVRDLDDGHGGRAVVRVAVLEGAVDVRGLDPADPPRRVHAGEQAEVSAAGVFALQELQPATSAWVNGMLIANEMPLAAFLQELARYRPGRLSCSDEAGALRVVGAFPLADSDKVLTMLQEVLPVRVRQHTRYWVTVGLA</sequence>
<accession>A0AA42LS76</accession>
<dbReference type="InterPro" id="IPR032623">
    <property type="entry name" value="FecR_N"/>
</dbReference>
<evidence type="ECO:0000313" key="3">
    <source>
        <dbReference type="EMBL" id="MDH0738603.1"/>
    </source>
</evidence>
<proteinExistence type="predicted"/>
<dbReference type="PANTHER" id="PTHR30273">
    <property type="entry name" value="PERIPLASMIC SIGNAL SENSOR AND SIGMA FACTOR ACTIVATOR FECR-RELATED"/>
    <property type="match status" value="1"/>
</dbReference>
<dbReference type="GO" id="GO:0016989">
    <property type="term" value="F:sigma factor antagonist activity"/>
    <property type="evidence" value="ECO:0007669"/>
    <property type="project" value="TreeGrafter"/>
</dbReference>
<dbReference type="AlphaFoldDB" id="A0AA42LS76"/>
<dbReference type="Pfam" id="PF16220">
    <property type="entry name" value="DUF4880"/>
    <property type="match status" value="1"/>
</dbReference>
<dbReference type="PIRSF" id="PIRSF018266">
    <property type="entry name" value="FecR"/>
    <property type="match status" value="1"/>
</dbReference>
<evidence type="ECO:0000313" key="4">
    <source>
        <dbReference type="Proteomes" id="UP001161094"/>
    </source>
</evidence>
<feature type="domain" description="FecR protein" evidence="1">
    <location>
        <begin position="130"/>
        <end position="228"/>
    </location>
</feature>
<reference evidence="3" key="1">
    <citation type="submission" date="2022-09" db="EMBL/GenBank/DDBJ databases">
        <title>Intensive care unit water sources are persistently colonized with multi-drug resistant bacteria and are the site of extensive horizontal gene transfer of antibiotic resistance genes.</title>
        <authorList>
            <person name="Diorio-Toth L."/>
        </authorList>
    </citation>
    <scope>NUCLEOTIDE SEQUENCE</scope>
    <source>
        <strain evidence="3">GD03843</strain>
    </source>
</reference>
<protein>
    <submittedName>
        <fullName evidence="3">FecR domain-containing protein</fullName>
    </submittedName>
</protein>
<dbReference type="RefSeq" id="WP_279996600.1">
    <property type="nucleotide sequence ID" value="NZ_JAOCDZ010000017.1"/>
</dbReference>
<dbReference type="PANTHER" id="PTHR30273:SF2">
    <property type="entry name" value="PROTEIN FECR"/>
    <property type="match status" value="1"/>
</dbReference>
<name>A0AA42LS76_9BURK</name>